<reference evidence="1" key="1">
    <citation type="journal article" date="2019" name="bioRxiv">
        <title>The Genome of the Zebra Mussel, Dreissena polymorpha: A Resource for Invasive Species Research.</title>
        <authorList>
            <person name="McCartney M.A."/>
            <person name="Auch B."/>
            <person name="Kono T."/>
            <person name="Mallez S."/>
            <person name="Zhang Y."/>
            <person name="Obille A."/>
            <person name="Becker A."/>
            <person name="Abrahante J.E."/>
            <person name="Garbe J."/>
            <person name="Badalamenti J.P."/>
            <person name="Herman A."/>
            <person name="Mangelson H."/>
            <person name="Liachko I."/>
            <person name="Sullivan S."/>
            <person name="Sone E.D."/>
            <person name="Koren S."/>
            <person name="Silverstein K.A.T."/>
            <person name="Beckman K.B."/>
            <person name="Gohl D.M."/>
        </authorList>
    </citation>
    <scope>NUCLEOTIDE SEQUENCE</scope>
    <source>
        <strain evidence="1">Duluth1</strain>
        <tissue evidence="1">Whole animal</tissue>
    </source>
</reference>
<dbReference type="Proteomes" id="UP000828390">
    <property type="component" value="Unassembled WGS sequence"/>
</dbReference>
<dbReference type="AlphaFoldDB" id="A0A9D4DJJ8"/>
<accession>A0A9D4DJJ8</accession>
<proteinExistence type="predicted"/>
<evidence type="ECO:0000313" key="1">
    <source>
        <dbReference type="EMBL" id="KAH3750148.1"/>
    </source>
</evidence>
<keyword evidence="2" id="KW-1185">Reference proteome</keyword>
<gene>
    <name evidence="1" type="ORF">DPMN_184666</name>
</gene>
<name>A0A9D4DJJ8_DREPO</name>
<evidence type="ECO:0000313" key="2">
    <source>
        <dbReference type="Proteomes" id="UP000828390"/>
    </source>
</evidence>
<reference evidence="1" key="2">
    <citation type="submission" date="2020-11" db="EMBL/GenBank/DDBJ databases">
        <authorList>
            <person name="McCartney M.A."/>
            <person name="Auch B."/>
            <person name="Kono T."/>
            <person name="Mallez S."/>
            <person name="Becker A."/>
            <person name="Gohl D.M."/>
            <person name="Silverstein K.A.T."/>
            <person name="Koren S."/>
            <person name="Bechman K.B."/>
            <person name="Herman A."/>
            <person name="Abrahante J.E."/>
            <person name="Garbe J."/>
        </authorList>
    </citation>
    <scope>NUCLEOTIDE SEQUENCE</scope>
    <source>
        <strain evidence="1">Duluth1</strain>
        <tissue evidence="1">Whole animal</tissue>
    </source>
</reference>
<dbReference type="EMBL" id="JAIWYP010000010">
    <property type="protein sequence ID" value="KAH3750148.1"/>
    <property type="molecule type" value="Genomic_DNA"/>
</dbReference>
<protein>
    <submittedName>
        <fullName evidence="1">Uncharacterized protein</fullName>
    </submittedName>
</protein>
<sequence>MIFKENIDIMKYLSKQSNLGKIVESMQSLRLEMIPAQVVSLKRKSDDNLKACKCAPTQLLTNYHFLGMCNPASGKFPFELDPYDSI</sequence>
<organism evidence="1 2">
    <name type="scientific">Dreissena polymorpha</name>
    <name type="common">Zebra mussel</name>
    <name type="synonym">Mytilus polymorpha</name>
    <dbReference type="NCBI Taxonomy" id="45954"/>
    <lineage>
        <taxon>Eukaryota</taxon>
        <taxon>Metazoa</taxon>
        <taxon>Spiralia</taxon>
        <taxon>Lophotrochozoa</taxon>
        <taxon>Mollusca</taxon>
        <taxon>Bivalvia</taxon>
        <taxon>Autobranchia</taxon>
        <taxon>Heteroconchia</taxon>
        <taxon>Euheterodonta</taxon>
        <taxon>Imparidentia</taxon>
        <taxon>Neoheterodontei</taxon>
        <taxon>Myida</taxon>
        <taxon>Dreissenoidea</taxon>
        <taxon>Dreissenidae</taxon>
        <taxon>Dreissena</taxon>
    </lineage>
</organism>
<comment type="caution">
    <text evidence="1">The sequence shown here is derived from an EMBL/GenBank/DDBJ whole genome shotgun (WGS) entry which is preliminary data.</text>
</comment>